<evidence type="ECO:0000256" key="5">
    <source>
        <dbReference type="ARBA" id="ARBA00022859"/>
    </source>
</evidence>
<feature type="compositionally biased region" description="Basic and acidic residues" evidence="11">
    <location>
        <begin position="278"/>
        <end position="294"/>
    </location>
</feature>
<dbReference type="InterPro" id="IPR036179">
    <property type="entry name" value="Ig-like_dom_sf"/>
</dbReference>
<sequence>SSWHSLRYFYTTIWAPDQGEADLIAVAYLDDHLGGHYNSTTKRAVPRVPWVRNVEKDDPDFWDWNTQRAIYHERRMKTELMNLRSIYNQSRGLHIWQHMFGCELNKDGTKRGLKQYGYNGEDYISFDKETLTWTAAVVPAQVTKRQWDADLARCHRLKSYLEKECIGWLQKFLEYGKESLLRREPPVVTVGRKAEYDGLETLMCRAHGFHPKEIDATWTKDGEVWEQETFRGGIIPNWDGTYHTWLSIKIHPQDRDRYRCHVEHDSLPEPLDFAWEEPGEKPKGEGGRGIEEPKSFPSSDF</sequence>
<keyword evidence="6" id="KW-1133">Transmembrane helix</keyword>
<feature type="domain" description="Ig-like" evidence="12">
    <location>
        <begin position="185"/>
        <end position="272"/>
    </location>
</feature>
<keyword evidence="9" id="KW-0325">Glycoprotein</keyword>
<evidence type="ECO:0000256" key="6">
    <source>
        <dbReference type="ARBA" id="ARBA00022989"/>
    </source>
</evidence>
<dbReference type="CDD" id="cd07698">
    <property type="entry name" value="IgC1_MHC_I_alpha3"/>
    <property type="match status" value="1"/>
</dbReference>
<evidence type="ECO:0000256" key="2">
    <source>
        <dbReference type="ARBA" id="ARBA00022451"/>
    </source>
</evidence>
<dbReference type="SUPFAM" id="SSF54452">
    <property type="entry name" value="MHC antigen-recognition domain"/>
    <property type="match status" value="1"/>
</dbReference>
<dbReference type="PROSITE" id="PS00290">
    <property type="entry name" value="IG_MHC"/>
    <property type="match status" value="1"/>
</dbReference>
<dbReference type="PRINTS" id="PR01638">
    <property type="entry name" value="MHCCLASSI"/>
</dbReference>
<feature type="non-terminal residue" evidence="14">
    <location>
        <position position="1"/>
    </location>
</feature>
<evidence type="ECO:0000313" key="14">
    <source>
        <dbReference type="RefSeq" id="XP_015271259.1"/>
    </source>
</evidence>
<dbReference type="PROSITE" id="PS50835">
    <property type="entry name" value="IG_LIKE"/>
    <property type="match status" value="1"/>
</dbReference>
<keyword evidence="2" id="KW-0490">MHC I</keyword>
<dbReference type="InterPro" id="IPR013783">
    <property type="entry name" value="Ig-like_fold"/>
</dbReference>
<evidence type="ECO:0000256" key="9">
    <source>
        <dbReference type="ARBA" id="ARBA00023180"/>
    </source>
</evidence>
<dbReference type="InterPro" id="IPR003597">
    <property type="entry name" value="Ig_C1-set"/>
</dbReference>
<dbReference type="GeneID" id="107114330"/>
<dbReference type="Proteomes" id="UP000694871">
    <property type="component" value="Unplaced"/>
</dbReference>
<keyword evidence="5" id="KW-0391">Immunity</keyword>
<dbReference type="InterPro" id="IPR037055">
    <property type="entry name" value="MHC_I-like_Ag-recog_sf"/>
</dbReference>
<keyword evidence="7" id="KW-0472">Membrane</keyword>
<evidence type="ECO:0000256" key="8">
    <source>
        <dbReference type="ARBA" id="ARBA00023157"/>
    </source>
</evidence>
<dbReference type="Gene3D" id="3.30.500.10">
    <property type="entry name" value="MHC class I-like antigen recognition-like"/>
    <property type="match status" value="1"/>
</dbReference>
<dbReference type="Pfam" id="PF00129">
    <property type="entry name" value="MHC_I"/>
    <property type="match status" value="1"/>
</dbReference>
<comment type="similarity">
    <text evidence="10">Belongs to the MHC class I family.</text>
</comment>
<keyword evidence="8" id="KW-1015">Disulfide bond</keyword>
<evidence type="ECO:0000256" key="11">
    <source>
        <dbReference type="SAM" id="MobiDB-lite"/>
    </source>
</evidence>
<dbReference type="InterPro" id="IPR011162">
    <property type="entry name" value="MHC_I/II-like_Ag-recog"/>
</dbReference>
<protein>
    <submittedName>
        <fullName evidence="14">Major histocompatibility complex class I-related gene protein-like</fullName>
    </submittedName>
</protein>
<dbReference type="InterPro" id="IPR001039">
    <property type="entry name" value="MHC_I_a_a1/a2"/>
</dbReference>
<dbReference type="Gene3D" id="2.60.40.10">
    <property type="entry name" value="Immunoglobulins"/>
    <property type="match status" value="1"/>
</dbReference>
<accession>A0ABM1KC22</accession>
<reference evidence="14" key="1">
    <citation type="submission" date="2025-08" db="UniProtKB">
        <authorList>
            <consortium name="RefSeq"/>
        </authorList>
    </citation>
    <scope>IDENTIFICATION</scope>
</reference>
<dbReference type="RefSeq" id="XP_015271259.1">
    <property type="nucleotide sequence ID" value="XM_015415773.1"/>
</dbReference>
<dbReference type="Pfam" id="PF07654">
    <property type="entry name" value="C1-set"/>
    <property type="match status" value="1"/>
</dbReference>
<evidence type="ECO:0000256" key="10">
    <source>
        <dbReference type="RuleBase" id="RU004439"/>
    </source>
</evidence>
<dbReference type="InterPro" id="IPR011161">
    <property type="entry name" value="MHC_I-like_Ag-recog"/>
</dbReference>
<dbReference type="SMART" id="SM00407">
    <property type="entry name" value="IGc1"/>
    <property type="match status" value="1"/>
</dbReference>
<dbReference type="SUPFAM" id="SSF48726">
    <property type="entry name" value="Immunoglobulin"/>
    <property type="match status" value="1"/>
</dbReference>
<dbReference type="InterPro" id="IPR007110">
    <property type="entry name" value="Ig-like_dom"/>
</dbReference>
<evidence type="ECO:0000256" key="3">
    <source>
        <dbReference type="ARBA" id="ARBA00022692"/>
    </source>
</evidence>
<keyword evidence="3" id="KW-0812">Transmembrane</keyword>
<dbReference type="InterPro" id="IPR003006">
    <property type="entry name" value="Ig/MHC_CS"/>
</dbReference>
<organism evidence="13 14">
    <name type="scientific">Gekko japonicus</name>
    <name type="common">Schlegel's Japanese gecko</name>
    <dbReference type="NCBI Taxonomy" id="146911"/>
    <lineage>
        <taxon>Eukaryota</taxon>
        <taxon>Metazoa</taxon>
        <taxon>Chordata</taxon>
        <taxon>Craniata</taxon>
        <taxon>Vertebrata</taxon>
        <taxon>Euteleostomi</taxon>
        <taxon>Lepidosauria</taxon>
        <taxon>Squamata</taxon>
        <taxon>Bifurcata</taxon>
        <taxon>Gekkota</taxon>
        <taxon>Gekkonidae</taxon>
        <taxon>Gekkoninae</taxon>
        <taxon>Gekko</taxon>
    </lineage>
</organism>
<evidence type="ECO:0000256" key="1">
    <source>
        <dbReference type="ARBA" id="ARBA00004479"/>
    </source>
</evidence>
<feature type="region of interest" description="Disordered" evidence="11">
    <location>
        <begin position="271"/>
        <end position="301"/>
    </location>
</feature>
<evidence type="ECO:0000313" key="13">
    <source>
        <dbReference type="Proteomes" id="UP000694871"/>
    </source>
</evidence>
<keyword evidence="4" id="KW-0732">Signal</keyword>
<keyword evidence="13" id="KW-1185">Reference proteome</keyword>
<comment type="subcellular location">
    <subcellularLocation>
        <location evidence="1">Membrane</location>
        <topology evidence="1">Single-pass type I membrane protein</topology>
    </subcellularLocation>
</comment>
<dbReference type="PANTHER" id="PTHR16675">
    <property type="entry name" value="MHC CLASS I-RELATED"/>
    <property type="match status" value="1"/>
</dbReference>
<evidence type="ECO:0000259" key="12">
    <source>
        <dbReference type="PROSITE" id="PS50835"/>
    </source>
</evidence>
<proteinExistence type="inferred from homology"/>
<dbReference type="PANTHER" id="PTHR16675:SF242">
    <property type="entry name" value="MAJOR HISTOCOMPATIBILITY COMPLEX CLASS I-RELATED GENE PROTEIN"/>
    <property type="match status" value="1"/>
</dbReference>
<evidence type="ECO:0000256" key="4">
    <source>
        <dbReference type="ARBA" id="ARBA00022729"/>
    </source>
</evidence>
<name>A0ABM1KC22_GEKJA</name>
<gene>
    <name evidence="14" type="primary">LOC107114330</name>
</gene>
<dbReference type="InterPro" id="IPR050208">
    <property type="entry name" value="MHC_class-I_related"/>
</dbReference>
<evidence type="ECO:0000256" key="7">
    <source>
        <dbReference type="ARBA" id="ARBA00023136"/>
    </source>
</evidence>